<feature type="compositionally biased region" description="Basic residues" evidence="1">
    <location>
        <begin position="59"/>
        <end position="69"/>
    </location>
</feature>
<dbReference type="GO" id="GO:0005516">
    <property type="term" value="F:calmodulin binding"/>
    <property type="evidence" value="ECO:0007669"/>
    <property type="project" value="TreeGrafter"/>
</dbReference>
<evidence type="ECO:0000256" key="2">
    <source>
        <dbReference type="SAM" id="Phobius"/>
    </source>
</evidence>
<dbReference type="Proteomes" id="UP001153069">
    <property type="component" value="Unassembled WGS sequence"/>
</dbReference>
<sequence length="529" mass="58476">MTEEEDYEASKRAEAEARRKRIMEKSKDRMSKVSGLQTEEGDAEETTKTSASSSARMQAARRRRFKKGKAKTEESVAEKTEEGETATETKTEEKPAEDKAPTVVEEEKPSAEAATAEEPAKEEAKAAESAETTNPTTTEAKAEEPAKDETTTTTPAAEEPASATNEPKKKYKGVAKMRREKMLQKKKDEAAKAAEEEAKVLESPAVQARLKKRLKQPLLPIVMYIFTSFLLFLAGLDVGLQHANPDYTLVNREFAPQSFNLQKLNPWSSTSSGPSKDLGSDGDDAYTRDLAEDEFGTLDEEDTEYIPNIDPLFQVDLDELTRGPGLFNQLGRGAVKIHRTILYVLWEMPLQMLAMPARLFGYPPVMCLSALTIRQLIARVILGSKLPNSIEEDVRNAKGEMTDVLTMIKNAVKNTLSGLFPTAISAYEIFQQLKVDMYVILFGVFVGLLYSSWIPPPGLPSELEEEVPAMEPDPGIMEEEVPAEPDPSVVEEVMAAAEEVVQDVMAEAKEVVQETMAEEILQDGIADEL</sequence>
<feature type="compositionally biased region" description="Basic and acidic residues" evidence="1">
    <location>
        <begin position="8"/>
        <end position="31"/>
    </location>
</feature>
<keyword evidence="2" id="KW-1133">Transmembrane helix</keyword>
<dbReference type="GO" id="GO:0035727">
    <property type="term" value="F:lysophosphatidic acid binding"/>
    <property type="evidence" value="ECO:0007669"/>
    <property type="project" value="TreeGrafter"/>
</dbReference>
<comment type="caution">
    <text evidence="3">The sequence shown here is derived from an EMBL/GenBank/DDBJ whole genome shotgun (WGS) entry which is preliminary data.</text>
</comment>
<keyword evidence="2" id="KW-0472">Membrane</keyword>
<keyword evidence="2" id="KW-0812">Transmembrane</keyword>
<dbReference type="OrthoDB" id="48728at2759"/>
<evidence type="ECO:0000313" key="4">
    <source>
        <dbReference type="Proteomes" id="UP001153069"/>
    </source>
</evidence>
<gene>
    <name evidence="3" type="ORF">SEMRO_408_G136970.1</name>
</gene>
<feature type="compositionally biased region" description="Basic and acidic residues" evidence="1">
    <location>
        <begin position="140"/>
        <end position="150"/>
    </location>
</feature>
<feature type="transmembrane region" description="Helical" evidence="2">
    <location>
        <begin position="218"/>
        <end position="236"/>
    </location>
</feature>
<name>A0A9N8E1C3_9STRA</name>
<accession>A0A9N8E1C3</accession>
<proteinExistence type="predicted"/>
<protein>
    <submittedName>
        <fullName evidence="3">Uncharacterized protein</fullName>
    </submittedName>
</protein>
<dbReference type="AlphaFoldDB" id="A0A9N8E1C3"/>
<feature type="compositionally biased region" description="Low complexity" evidence="1">
    <location>
        <begin position="151"/>
        <end position="165"/>
    </location>
</feature>
<evidence type="ECO:0000313" key="3">
    <source>
        <dbReference type="EMBL" id="CAB9509869.1"/>
    </source>
</evidence>
<organism evidence="3 4">
    <name type="scientific">Seminavis robusta</name>
    <dbReference type="NCBI Taxonomy" id="568900"/>
    <lineage>
        <taxon>Eukaryota</taxon>
        <taxon>Sar</taxon>
        <taxon>Stramenopiles</taxon>
        <taxon>Ochrophyta</taxon>
        <taxon>Bacillariophyta</taxon>
        <taxon>Bacillariophyceae</taxon>
        <taxon>Bacillariophycidae</taxon>
        <taxon>Naviculales</taxon>
        <taxon>Naviculaceae</taxon>
        <taxon>Seminavis</taxon>
    </lineage>
</organism>
<dbReference type="PANTHER" id="PTHR10699:SF15">
    <property type="entry name" value="NEUROMODULIN"/>
    <property type="match status" value="1"/>
</dbReference>
<dbReference type="GO" id="GO:0042246">
    <property type="term" value="P:tissue regeneration"/>
    <property type="evidence" value="ECO:0007669"/>
    <property type="project" value="TreeGrafter"/>
</dbReference>
<dbReference type="PANTHER" id="PTHR10699">
    <property type="entry name" value="NEUROMODULIN"/>
    <property type="match status" value="1"/>
</dbReference>
<dbReference type="GO" id="GO:0005886">
    <property type="term" value="C:plasma membrane"/>
    <property type="evidence" value="ECO:0007669"/>
    <property type="project" value="TreeGrafter"/>
</dbReference>
<feature type="region of interest" description="Disordered" evidence="1">
    <location>
        <begin position="1"/>
        <end position="174"/>
    </location>
</feature>
<feature type="compositionally biased region" description="Basic and acidic residues" evidence="1">
    <location>
        <begin position="118"/>
        <end position="128"/>
    </location>
</feature>
<evidence type="ECO:0000256" key="1">
    <source>
        <dbReference type="SAM" id="MobiDB-lite"/>
    </source>
</evidence>
<dbReference type="EMBL" id="CAICTM010000407">
    <property type="protein sequence ID" value="CAB9509869.1"/>
    <property type="molecule type" value="Genomic_DNA"/>
</dbReference>
<reference evidence="3" key="1">
    <citation type="submission" date="2020-06" db="EMBL/GenBank/DDBJ databases">
        <authorList>
            <consortium name="Plant Systems Biology data submission"/>
        </authorList>
    </citation>
    <scope>NUCLEOTIDE SEQUENCE</scope>
    <source>
        <strain evidence="3">D6</strain>
    </source>
</reference>
<keyword evidence="4" id="KW-1185">Reference proteome</keyword>
<dbReference type="GO" id="GO:1901981">
    <property type="term" value="F:phosphatidylinositol phosphate binding"/>
    <property type="evidence" value="ECO:0007669"/>
    <property type="project" value="TreeGrafter"/>
</dbReference>
<feature type="compositionally biased region" description="Low complexity" evidence="1">
    <location>
        <begin position="129"/>
        <end position="139"/>
    </location>
</feature>
<feature type="compositionally biased region" description="Basic and acidic residues" evidence="1">
    <location>
        <begin position="70"/>
        <end position="110"/>
    </location>
</feature>
<dbReference type="GO" id="GO:0005737">
    <property type="term" value="C:cytoplasm"/>
    <property type="evidence" value="ECO:0007669"/>
    <property type="project" value="TreeGrafter"/>
</dbReference>
<dbReference type="GO" id="GO:0001786">
    <property type="term" value="F:phosphatidylserine binding"/>
    <property type="evidence" value="ECO:0007669"/>
    <property type="project" value="TreeGrafter"/>
</dbReference>
<feature type="compositionally biased region" description="Low complexity" evidence="1">
    <location>
        <begin position="48"/>
        <end position="58"/>
    </location>
</feature>